<sequence length="96" mass="11273">MFKVQMKTNGAILESEVSHNWALSKYFTVPRVTESFVQHIVPKVNLTLVDMFGQGFLQLCIVLCQRIQRKQCRATRSEWPFPPRAPQIIWPSERKR</sequence>
<dbReference type="Proteomes" id="UP000783686">
    <property type="component" value="Unassembled WGS sequence"/>
</dbReference>
<dbReference type="AlphaFoldDB" id="A0A811L0Y9"/>
<organism evidence="1 2">
    <name type="scientific">Bursaphelenchus okinawaensis</name>
    <dbReference type="NCBI Taxonomy" id="465554"/>
    <lineage>
        <taxon>Eukaryota</taxon>
        <taxon>Metazoa</taxon>
        <taxon>Ecdysozoa</taxon>
        <taxon>Nematoda</taxon>
        <taxon>Chromadorea</taxon>
        <taxon>Rhabditida</taxon>
        <taxon>Tylenchina</taxon>
        <taxon>Tylenchomorpha</taxon>
        <taxon>Aphelenchoidea</taxon>
        <taxon>Aphelenchoididae</taxon>
        <taxon>Bursaphelenchus</taxon>
    </lineage>
</organism>
<name>A0A811L0Y9_9BILA</name>
<proteinExistence type="predicted"/>
<comment type="caution">
    <text evidence="1">The sequence shown here is derived from an EMBL/GenBank/DDBJ whole genome shotgun (WGS) entry which is preliminary data.</text>
</comment>
<evidence type="ECO:0000313" key="2">
    <source>
        <dbReference type="Proteomes" id="UP000614601"/>
    </source>
</evidence>
<evidence type="ECO:0000313" key="1">
    <source>
        <dbReference type="EMBL" id="CAD5220796.1"/>
    </source>
</evidence>
<accession>A0A811L0Y9</accession>
<dbReference type="EMBL" id="CAJFDH010000004">
    <property type="protein sequence ID" value="CAD5220796.1"/>
    <property type="molecule type" value="Genomic_DNA"/>
</dbReference>
<dbReference type="Proteomes" id="UP000614601">
    <property type="component" value="Unassembled WGS sequence"/>
</dbReference>
<protein>
    <submittedName>
        <fullName evidence="1">Uncharacterized protein</fullName>
    </submittedName>
</protein>
<gene>
    <name evidence="1" type="ORF">BOKJ2_LOCUS9123</name>
</gene>
<dbReference type="EMBL" id="CAJFCW020000004">
    <property type="protein sequence ID" value="CAG9114151.1"/>
    <property type="molecule type" value="Genomic_DNA"/>
</dbReference>
<keyword evidence="2" id="KW-1185">Reference proteome</keyword>
<reference evidence="1" key="1">
    <citation type="submission" date="2020-09" db="EMBL/GenBank/DDBJ databases">
        <authorList>
            <person name="Kikuchi T."/>
        </authorList>
    </citation>
    <scope>NUCLEOTIDE SEQUENCE</scope>
    <source>
        <strain evidence="1">SH1</strain>
    </source>
</reference>